<dbReference type="GO" id="GO:0004312">
    <property type="term" value="F:fatty acid synthase activity"/>
    <property type="evidence" value="ECO:0007669"/>
    <property type="project" value="TreeGrafter"/>
</dbReference>
<dbReference type="Pfam" id="PF02801">
    <property type="entry name" value="Ketoacyl-synt_C"/>
    <property type="match status" value="1"/>
</dbReference>
<dbReference type="VEuPathDB" id="FungiDB:EYZ11_005659"/>
<dbReference type="PANTHER" id="PTHR43775:SF21">
    <property type="entry name" value="NON-REDUCING POLYKETIDE SYNTHASE AUSA-RELATED"/>
    <property type="match status" value="1"/>
</dbReference>
<evidence type="ECO:0000256" key="4">
    <source>
        <dbReference type="ARBA" id="ARBA00022679"/>
    </source>
</evidence>
<comment type="caution">
    <text evidence="11">The sequence shown here is derived from an EMBL/GenBank/DDBJ whole genome shotgun (WGS) entry which is preliminary data.</text>
</comment>
<dbReference type="GO" id="GO:0008236">
    <property type="term" value="F:serine-type peptidase activity"/>
    <property type="evidence" value="ECO:0007669"/>
    <property type="project" value="InterPro"/>
</dbReference>
<feature type="region of interest" description="Disordered" evidence="7">
    <location>
        <begin position="347"/>
        <end position="368"/>
    </location>
</feature>
<dbReference type="PROSITE" id="PS52004">
    <property type="entry name" value="KS3_2"/>
    <property type="match status" value="1"/>
</dbReference>
<evidence type="ECO:0000256" key="3">
    <source>
        <dbReference type="ARBA" id="ARBA00022603"/>
    </source>
</evidence>
<evidence type="ECO:0000313" key="11">
    <source>
        <dbReference type="EMBL" id="THC94858.1"/>
    </source>
</evidence>
<dbReference type="InterPro" id="IPR014031">
    <property type="entry name" value="Ketoacyl_synth_C"/>
</dbReference>
<dbReference type="Pfam" id="PF00109">
    <property type="entry name" value="ketoacyl-synt"/>
    <property type="match status" value="1"/>
</dbReference>
<dbReference type="CDD" id="cd00833">
    <property type="entry name" value="PKS"/>
    <property type="match status" value="1"/>
</dbReference>
<dbReference type="Pfam" id="PF07859">
    <property type="entry name" value="Abhydrolase_3"/>
    <property type="match status" value="1"/>
</dbReference>
<keyword evidence="2" id="KW-0597">Phosphoprotein</keyword>
<dbReference type="InterPro" id="IPR009081">
    <property type="entry name" value="PP-bd_ACP"/>
</dbReference>
<proteinExistence type="predicted"/>
<dbReference type="EMBL" id="SOSA01000185">
    <property type="protein sequence ID" value="THC94858.1"/>
    <property type="molecule type" value="Genomic_DNA"/>
</dbReference>
<reference evidence="11 12" key="1">
    <citation type="submission" date="2019-03" db="EMBL/GenBank/DDBJ databases">
        <title>The genome sequence of a newly discovered highly antifungal drug resistant Aspergillus species, Aspergillus tanneri NIH 1004.</title>
        <authorList>
            <person name="Mounaud S."/>
            <person name="Singh I."/>
            <person name="Joardar V."/>
            <person name="Pakala S."/>
            <person name="Pakala S."/>
            <person name="Venepally P."/>
            <person name="Hoover J."/>
            <person name="Nierman W."/>
            <person name="Chung J."/>
            <person name="Losada L."/>
        </authorList>
    </citation>
    <scope>NUCLEOTIDE SEQUENCE [LARGE SCALE GENOMIC DNA]</scope>
    <source>
        <strain evidence="11 12">NIH1004</strain>
    </source>
</reference>
<keyword evidence="3" id="KW-0489">Methyltransferase</keyword>
<dbReference type="GO" id="GO:0032259">
    <property type="term" value="P:methylation"/>
    <property type="evidence" value="ECO:0007669"/>
    <property type="project" value="UniProtKB-KW"/>
</dbReference>
<evidence type="ECO:0000259" key="8">
    <source>
        <dbReference type="PROSITE" id="PS50075"/>
    </source>
</evidence>
<keyword evidence="4" id="KW-0808">Transferase</keyword>
<dbReference type="GO" id="GO:0044550">
    <property type="term" value="P:secondary metabolite biosynthetic process"/>
    <property type="evidence" value="ECO:0007669"/>
    <property type="project" value="TreeGrafter"/>
</dbReference>
<sequence length="2432" mass="265301">MHATTTTGTGNPLLLFGPQLPRLIPTRLTELRNTIVAGDERFRFLVRTIHGLPSVWPVIQQACPALLNLPGAQQLSQLVDFVENGEMPRMKSPNNILLVPLTVLLQVVEYLQLGRTPVDVQGFCIGFLTAATIACSRSHSEFEELVTRTMCLAVCIGAVIDVDERSHLDLLDRSSAYSVYWSTDWEREHLSKFLQLFPKAYISCVTDVSRVTVTLPSRDGALLTLQLADEGLSVVPIGLGGRYHLRERQETVTQVKQLCSQQPDFQLPSADQLNLSLRSTADACVIRDGALHEIALDTILIQTCQWYDTVERALQAHPGADLVAIGGSGAVPPSLVPKLNGNMMLNGSVDTPAESSGRQTPASPVDAVSDMTNGSVAVIGMACRYPQAESVQQFWELINSGRNAVGPLPKNRFRCEDLTREPKGPFWGNFLEDPQAFDHRFFKISSREAESMDPQQRLLLQVAYEAMESAGCSTRSERQTDQVGCYIGVGSVDYEANVASDNATAFSATGTLRAFISGKVSHYFGWTGPSVTFDTACSSSAVAIHYACKALQTNECSVAIAGGVNIITAPSLYQNLGAASFLSPTGASKAFDIKGDGYCRGEGAGVLVLKPLAQAMEDKDPILGVIRGSAVNQGSNCSPITVPDSESQSELYKQALARGGILPADVSYVEAHGTGTPVGDPIECDSIRKAFGGPNRTQQLVIGSVKDVIGHTEAASGVAGCIKTLLMIQHGIIPKQPNFTQLNPKISALEPDNMYIADRRRPWQSPRRTALVNNYGAAGSNAAILLQEHCPRPSPHVNRAVGVSGLAEYPIVMASKTPESLRAYSSALKHALNRGVISEKTTSLADIAYNLARKQNRGLEYIHTTTATSFTDLSQQLDMIVSGSQQPAKMLTQPPPVVLCFGGQTGRIVSLSERLVRDSALLRKHLDRCDVGCQALGLPSLFPRIFDPSPIEDLPILHATLFSVQYAIARTWLDAGLEVATMVGHSFGQLTALCVANSMDLADGIRLVTERARFIKKLWGSDPGVMLSVEADSTEIQSLLSEIKALEPPHAYHSRLADLILPSLRGVAESITWREPSIPVETCTPDHSWPTVNATNIVNHTRQPVHFAAAISRIASRYASNVWLEAGSASPIIPMVQRVLPSPSDGLLIRLDLGGQGAWNDVAKATARLWSAGSRSTFWAFHSMEQSRYAWVDLPPYQFAQTRHWIEYKASAPQKTLPEPGATRGRELVQLIGHDNGEARFEINVFQDEFDQSVRGHAVLGQSLCPASMYCELAIRGARALMQGTPNVQTVPRILDLRILSPLASKPAGLLLLTLSETKGQSAWVFSLETRSTDEGSPRTVTHAHGTVALIDESTVTSRFQSLRRLLGNSRYQQIAESSNVERLSGDVIYKLFARAVNYAPYYRGVRNVIAYGSEVVGDVIMPKHRPEGLPPGESDPLTMDNVLQVAGIHVNCLMPCKEEEVFVCTAIEEVLWSSAFSGPSSNPRKLQVYANNEARGNNSLENDILALDPITGEVVAFILGAKFTAVPLSSLRKVLSKLNDPTQAIPSNQPVVAQPSLPGSALSVVRHEPNGANGVNGAVGQDDHIISSTSGTGSKAALLASSSPSHANRMEALRQMLSDILGVPLAEIQSGSSLVDLGVDSLMITEIASEINQRFDLTISVSVLQDLTDLQSLLQRLQPMLPVTAQLPDVDDSVSSGQIIDDSMVMVSAAWLSNNRGAYDQVVKEAGLDQFREIVYPLQAQLVVAYVTEAFALLGCDLRTLSAGDVLPRITYLPKHQKVMNQIFNILEDAGLVLRQDGGNIQRTSIPLSTVSSEQLHDRIVREFPRHVSEHQLLHTTGSQLADCLTGRADPLSLIFRDTATKRLLEDVYTNAPMFKAGTLFLARFLVDAFQQFGNQRPIRILELGAGTGSTTSFLLQQLTTTQQSFEYMFTDLSSSLVSAAKKKFGQYPFMKYRVLDIEKAPAADLLEQYDLVISTNCIHATRNLVQSCSNIRRMLRPDGILCLLELTQNLFWFDLVFGLLEGWWLFNDGRQHALANETLWQERLLDSGYNWITWSEGLTEESKILRMIVASPTKGDSFAPETLPIQTTLPTQETVAFKHTDSATLKADIYYPSGLQTSNKARPVALMIHGGGHVMLSRKDVRPQQTQLLLDLGFIPVSVDYRLCPEMNLQEGPMADVHDALRWARTSLPSLTLQRPDIQIRGGRVVAVGWSTGGHLALSLGWTAPSAGIRPPEAILAFYCPLDYEDPFWSRPNLPYGESMTSDYDLWDGVADAPITGYNPPPSAVAAGGWMAKSDARSRIALHMNWQGQTLPILIHGLKRNEKILSHHTEELPTPTPAQVRSISPLAQIRQGSYQTPTFIVHPDRDDLIPLEQAQRTHKALIQRGIPAELRIVEGAGHLFDINPRYADNAAARQAVGDGFLFLASCAGLR</sequence>
<dbReference type="GO" id="GO:0004315">
    <property type="term" value="F:3-oxoacyl-[acyl-carrier-protein] synthase activity"/>
    <property type="evidence" value="ECO:0007669"/>
    <property type="project" value="InterPro"/>
</dbReference>
<dbReference type="PROSITE" id="PS00012">
    <property type="entry name" value="PHOSPHOPANTETHEINE"/>
    <property type="match status" value="1"/>
</dbReference>
<dbReference type="Gene3D" id="3.40.47.10">
    <property type="match status" value="1"/>
</dbReference>
<keyword evidence="1" id="KW-0596">Phosphopantetheine</keyword>
<keyword evidence="5" id="KW-0511">Multifunctional enzyme</keyword>
<dbReference type="InterPro" id="IPR042104">
    <property type="entry name" value="PKS_dehydratase_sf"/>
</dbReference>
<dbReference type="Pfam" id="PF00326">
    <property type="entry name" value="Peptidase_S9"/>
    <property type="match status" value="1"/>
</dbReference>
<dbReference type="SUPFAM" id="SSF53474">
    <property type="entry name" value="alpha/beta-Hydrolases"/>
    <property type="match status" value="1"/>
</dbReference>
<dbReference type="PROSITE" id="PS00606">
    <property type="entry name" value="KS3_1"/>
    <property type="match status" value="1"/>
</dbReference>
<evidence type="ECO:0000259" key="10">
    <source>
        <dbReference type="PROSITE" id="PS52019"/>
    </source>
</evidence>
<dbReference type="Pfam" id="PF00550">
    <property type="entry name" value="PP-binding"/>
    <property type="match status" value="1"/>
</dbReference>
<dbReference type="InterPro" id="IPR029063">
    <property type="entry name" value="SAM-dependent_MTases_sf"/>
</dbReference>
<dbReference type="CDD" id="cd02440">
    <property type="entry name" value="AdoMet_MTases"/>
    <property type="match status" value="1"/>
</dbReference>
<dbReference type="InterPro" id="IPR036736">
    <property type="entry name" value="ACP-like_sf"/>
</dbReference>
<dbReference type="InterPro" id="IPR016035">
    <property type="entry name" value="Acyl_Trfase/lysoPLipase"/>
</dbReference>
<dbReference type="GO" id="GO:0031177">
    <property type="term" value="F:phosphopantetheine binding"/>
    <property type="evidence" value="ECO:0007669"/>
    <property type="project" value="InterPro"/>
</dbReference>
<dbReference type="InterPro" id="IPR001375">
    <property type="entry name" value="Peptidase_S9_cat"/>
</dbReference>
<dbReference type="InterPro" id="IPR049551">
    <property type="entry name" value="PKS_DH_C"/>
</dbReference>
<dbReference type="GO" id="GO:0006633">
    <property type="term" value="P:fatty acid biosynthetic process"/>
    <property type="evidence" value="ECO:0007669"/>
    <property type="project" value="InterPro"/>
</dbReference>
<feature type="active site" description="Proton donor; for dehydratase activity" evidence="6">
    <location>
        <position position="1441"/>
    </location>
</feature>
<dbReference type="Pfam" id="PF16073">
    <property type="entry name" value="SAT"/>
    <property type="match status" value="1"/>
</dbReference>
<dbReference type="InterPro" id="IPR018201">
    <property type="entry name" value="Ketoacyl_synth_AS"/>
</dbReference>
<dbReference type="InterPro" id="IPR013217">
    <property type="entry name" value="Methyltransf_12"/>
</dbReference>
<feature type="active site" description="Proton acceptor; for dehydratase activity" evidence="6">
    <location>
        <position position="1257"/>
    </location>
</feature>
<name>A0A4S3JJW4_9EURO</name>
<dbReference type="SUPFAM" id="SSF53335">
    <property type="entry name" value="S-adenosyl-L-methionine-dependent methyltransferases"/>
    <property type="match status" value="1"/>
</dbReference>
<dbReference type="InterPro" id="IPR049900">
    <property type="entry name" value="PKS_mFAS_DH"/>
</dbReference>
<dbReference type="InterPro" id="IPR050091">
    <property type="entry name" value="PKS_NRPS_Biosynth_Enz"/>
</dbReference>
<evidence type="ECO:0000256" key="7">
    <source>
        <dbReference type="SAM" id="MobiDB-lite"/>
    </source>
</evidence>
<organism evidence="11 12">
    <name type="scientific">Aspergillus tanneri</name>
    <dbReference type="NCBI Taxonomy" id="1220188"/>
    <lineage>
        <taxon>Eukaryota</taxon>
        <taxon>Fungi</taxon>
        <taxon>Dikarya</taxon>
        <taxon>Ascomycota</taxon>
        <taxon>Pezizomycotina</taxon>
        <taxon>Eurotiomycetes</taxon>
        <taxon>Eurotiomycetidae</taxon>
        <taxon>Eurotiales</taxon>
        <taxon>Aspergillaceae</taxon>
        <taxon>Aspergillus</taxon>
        <taxon>Aspergillus subgen. Circumdati</taxon>
    </lineage>
</organism>
<dbReference type="SMART" id="SM01294">
    <property type="entry name" value="PKS_PP_betabranch"/>
    <property type="match status" value="1"/>
</dbReference>
<dbReference type="InterPro" id="IPR001227">
    <property type="entry name" value="Ac_transferase_dom_sf"/>
</dbReference>
<dbReference type="SMART" id="SM00825">
    <property type="entry name" value="PKS_KS"/>
    <property type="match status" value="1"/>
</dbReference>
<dbReference type="InterPro" id="IPR029058">
    <property type="entry name" value="AB_hydrolase_fold"/>
</dbReference>
<feature type="domain" description="Carrier" evidence="8">
    <location>
        <begin position="1608"/>
        <end position="1682"/>
    </location>
</feature>
<dbReference type="GO" id="GO:0008168">
    <property type="term" value="F:methyltransferase activity"/>
    <property type="evidence" value="ECO:0007669"/>
    <property type="project" value="UniProtKB-KW"/>
</dbReference>
<dbReference type="GO" id="GO:0006508">
    <property type="term" value="P:proteolysis"/>
    <property type="evidence" value="ECO:0007669"/>
    <property type="project" value="InterPro"/>
</dbReference>
<evidence type="ECO:0000256" key="1">
    <source>
        <dbReference type="ARBA" id="ARBA00022450"/>
    </source>
</evidence>
<dbReference type="InterPro" id="IPR020841">
    <property type="entry name" value="PKS_Beta-ketoAc_synthase_dom"/>
</dbReference>
<protein>
    <submittedName>
        <fullName evidence="11">Uncharacterized protein</fullName>
    </submittedName>
</protein>
<dbReference type="SUPFAM" id="SSF53901">
    <property type="entry name" value="Thiolase-like"/>
    <property type="match status" value="1"/>
</dbReference>
<evidence type="ECO:0000313" key="12">
    <source>
        <dbReference type="Proteomes" id="UP000308092"/>
    </source>
</evidence>
<dbReference type="InterPro" id="IPR016039">
    <property type="entry name" value="Thiolase-like"/>
</dbReference>
<dbReference type="STRING" id="1220188.A0A4S3JJW4"/>
<dbReference type="InterPro" id="IPR014030">
    <property type="entry name" value="Ketoacyl_synth_N"/>
</dbReference>
<dbReference type="InterPro" id="IPR006162">
    <property type="entry name" value="Ppantetheine_attach_site"/>
</dbReference>
<dbReference type="PROSITE" id="PS52019">
    <property type="entry name" value="PKS_MFAS_DH"/>
    <property type="match status" value="1"/>
</dbReference>
<dbReference type="PANTHER" id="PTHR43775">
    <property type="entry name" value="FATTY ACID SYNTHASE"/>
    <property type="match status" value="1"/>
</dbReference>
<dbReference type="SUPFAM" id="SSF47336">
    <property type="entry name" value="ACP-like"/>
    <property type="match status" value="1"/>
</dbReference>
<dbReference type="Gene3D" id="3.10.129.110">
    <property type="entry name" value="Polyketide synthase dehydratase"/>
    <property type="match status" value="1"/>
</dbReference>
<feature type="region of interest" description="N-terminal hotdog fold" evidence="6">
    <location>
        <begin position="1226"/>
        <end position="1355"/>
    </location>
</feature>
<dbReference type="Gene3D" id="3.40.50.150">
    <property type="entry name" value="Vaccinia Virus protein VP39"/>
    <property type="match status" value="1"/>
</dbReference>
<dbReference type="Gene3D" id="3.30.70.3290">
    <property type="match status" value="2"/>
</dbReference>
<dbReference type="SMART" id="SM00827">
    <property type="entry name" value="PKS_AT"/>
    <property type="match status" value="1"/>
</dbReference>
<dbReference type="Gene3D" id="3.40.50.1820">
    <property type="entry name" value="alpha/beta hydrolase"/>
    <property type="match status" value="1"/>
</dbReference>
<evidence type="ECO:0000256" key="2">
    <source>
        <dbReference type="ARBA" id="ARBA00022553"/>
    </source>
</evidence>
<dbReference type="SMART" id="SM00823">
    <property type="entry name" value="PKS_PP"/>
    <property type="match status" value="1"/>
</dbReference>
<dbReference type="Pfam" id="PF14765">
    <property type="entry name" value="PS-DH"/>
    <property type="match status" value="1"/>
</dbReference>
<dbReference type="Gene3D" id="1.10.1200.10">
    <property type="entry name" value="ACP-like"/>
    <property type="match status" value="1"/>
</dbReference>
<evidence type="ECO:0000256" key="6">
    <source>
        <dbReference type="PROSITE-ProRule" id="PRU01363"/>
    </source>
</evidence>
<evidence type="ECO:0000256" key="5">
    <source>
        <dbReference type="ARBA" id="ARBA00023268"/>
    </source>
</evidence>
<dbReference type="InterPro" id="IPR013094">
    <property type="entry name" value="AB_hydrolase_3"/>
</dbReference>
<feature type="region of interest" description="C-terminal hotdog fold" evidence="6">
    <location>
        <begin position="1380"/>
        <end position="1533"/>
    </location>
</feature>
<accession>A0A4S3JJW4</accession>
<dbReference type="InterPro" id="IPR041068">
    <property type="entry name" value="HTH_51"/>
</dbReference>
<dbReference type="Pfam" id="PF00698">
    <property type="entry name" value="Acyl_transf_1"/>
    <property type="match status" value="1"/>
</dbReference>
<dbReference type="PROSITE" id="PS50075">
    <property type="entry name" value="CARRIER"/>
    <property type="match status" value="1"/>
</dbReference>
<gene>
    <name evidence="11" type="ORF">EYZ11_005659</name>
</gene>
<dbReference type="SUPFAM" id="SSF52151">
    <property type="entry name" value="FabD/lysophospholipase-like"/>
    <property type="match status" value="1"/>
</dbReference>
<dbReference type="Gene3D" id="3.40.366.10">
    <property type="entry name" value="Malonyl-Coenzyme A Acyl Carrier Protein, domain 2"/>
    <property type="match status" value="3"/>
</dbReference>
<evidence type="ECO:0000259" key="9">
    <source>
        <dbReference type="PROSITE" id="PS52004"/>
    </source>
</evidence>
<keyword evidence="12" id="KW-1185">Reference proteome</keyword>
<dbReference type="Pfam" id="PF08242">
    <property type="entry name" value="Methyltransf_12"/>
    <property type="match status" value="1"/>
</dbReference>
<feature type="compositionally biased region" description="Polar residues" evidence="7">
    <location>
        <begin position="347"/>
        <end position="362"/>
    </location>
</feature>
<dbReference type="Pfam" id="PF18558">
    <property type="entry name" value="HTH_51"/>
    <property type="match status" value="1"/>
</dbReference>
<feature type="domain" description="PKS/mFAS DH" evidence="10">
    <location>
        <begin position="1226"/>
        <end position="1533"/>
    </location>
</feature>
<dbReference type="Proteomes" id="UP000308092">
    <property type="component" value="Unassembled WGS sequence"/>
</dbReference>
<dbReference type="InterPro" id="IPR020806">
    <property type="entry name" value="PKS_PP-bd"/>
</dbReference>
<dbReference type="InterPro" id="IPR014043">
    <property type="entry name" value="Acyl_transferase_dom"/>
</dbReference>
<feature type="domain" description="Ketosynthase family 3 (KS3)" evidence="9">
    <location>
        <begin position="373"/>
        <end position="788"/>
    </location>
</feature>
<dbReference type="InterPro" id="IPR032088">
    <property type="entry name" value="SAT"/>
</dbReference>